<evidence type="ECO:0000313" key="2">
    <source>
        <dbReference type="Proteomes" id="UP000467132"/>
    </source>
</evidence>
<gene>
    <name evidence="1" type="ORF">D3Z33_11310</name>
</gene>
<organism evidence="1 2">
    <name type="scientific">Senegalia massiliensis</name>
    <dbReference type="NCBI Taxonomy" id="1720316"/>
    <lineage>
        <taxon>Bacteria</taxon>
        <taxon>Bacillati</taxon>
        <taxon>Bacillota</taxon>
        <taxon>Clostridia</taxon>
        <taxon>Eubacteriales</taxon>
        <taxon>Clostridiaceae</taxon>
        <taxon>Senegalia</taxon>
    </lineage>
</organism>
<evidence type="ECO:0000313" key="1">
    <source>
        <dbReference type="EMBL" id="NBI07438.1"/>
    </source>
</evidence>
<dbReference type="EMBL" id="QXXA01000012">
    <property type="protein sequence ID" value="NBI07438.1"/>
    <property type="molecule type" value="Genomic_DNA"/>
</dbReference>
<sequence>MILMKKLIFTLLILYTILFFVGCTEEMKNEAIGIRGEIEKIEANNTSSYTIYVEGKKESDTEYDKASVYVDSNTTIYDGTKKVNIEDLEEGLMVEIIFEGGVRESYPVQADAKKIYILDEKI</sequence>
<dbReference type="InterPro" id="IPR021598">
    <property type="entry name" value="DUF3221"/>
</dbReference>
<dbReference type="Proteomes" id="UP000467132">
    <property type="component" value="Unassembled WGS sequence"/>
</dbReference>
<protein>
    <submittedName>
        <fullName evidence="1">DUF3221 domain-containing protein</fullName>
    </submittedName>
</protein>
<dbReference type="PROSITE" id="PS51257">
    <property type="entry name" value="PROKAR_LIPOPROTEIN"/>
    <property type="match status" value="1"/>
</dbReference>
<proteinExistence type="predicted"/>
<name>A0A845R1N9_9CLOT</name>
<dbReference type="AlphaFoldDB" id="A0A845R1N9"/>
<dbReference type="Pfam" id="PF11518">
    <property type="entry name" value="DUF3221"/>
    <property type="match status" value="1"/>
</dbReference>
<keyword evidence="2" id="KW-1185">Reference proteome</keyword>
<reference evidence="1 2" key="1">
    <citation type="submission" date="2018-08" db="EMBL/GenBank/DDBJ databases">
        <title>Murine metabolic-syndrome-specific gut microbial biobank.</title>
        <authorList>
            <person name="Liu C."/>
        </authorList>
    </citation>
    <scope>NUCLEOTIDE SEQUENCE [LARGE SCALE GENOMIC DNA]</scope>
    <source>
        <strain evidence="1 2">583</strain>
    </source>
</reference>
<accession>A0A845R1N9</accession>
<comment type="caution">
    <text evidence="1">The sequence shown here is derived from an EMBL/GenBank/DDBJ whole genome shotgun (WGS) entry which is preliminary data.</text>
</comment>